<proteinExistence type="predicted"/>
<sequence>MKEDGKAVSLLKKGCGIAGASVGSVVSALIEGAVVGPAGTAAGAAIAKACEFVIEDIAHRMLSSREQQKVGGVAALAIDGIRERLLWDSPRKDGFFKRKEDDQPSPGEEIFEGVLLAAKQEHERKKLEYIARFFTNLVFKTDFQPAEANHLLAIAETLTYQQFCILAVVANRDAFALRSEEWPERGVIPTDKLDLAHQAFYLYQRQFLVSIDPQQGQAGFVYNIARTLPIHCHLSPTGLRIVDILGLRDIPRVELDEVAGDL</sequence>
<organism evidence="1 2">
    <name type="scientific">Pseudomonas putida</name>
    <name type="common">Arthrobacter siderocapsulatus</name>
    <dbReference type="NCBI Taxonomy" id="303"/>
    <lineage>
        <taxon>Bacteria</taxon>
        <taxon>Pseudomonadati</taxon>
        <taxon>Pseudomonadota</taxon>
        <taxon>Gammaproteobacteria</taxon>
        <taxon>Pseudomonadales</taxon>
        <taxon>Pseudomonadaceae</taxon>
        <taxon>Pseudomonas</taxon>
    </lineage>
</organism>
<protein>
    <recommendedName>
        <fullName evidence="3">DUF4393 domain-containing protein</fullName>
    </recommendedName>
</protein>
<evidence type="ECO:0008006" key="3">
    <source>
        <dbReference type="Google" id="ProtNLM"/>
    </source>
</evidence>
<dbReference type="RefSeq" id="WP_049586842.1">
    <property type="nucleotide sequence ID" value="NZ_CABEEI010000004.1"/>
</dbReference>
<dbReference type="AlphaFoldDB" id="A0A7V8J0V0"/>
<comment type="caution">
    <text evidence="1">The sequence shown here is derived from an EMBL/GenBank/DDBJ whole genome shotgun (WGS) entry which is preliminary data.</text>
</comment>
<name>A0A7V8J0V0_PSEPU</name>
<dbReference type="Proteomes" id="UP000442695">
    <property type="component" value="Unassembled WGS sequence"/>
</dbReference>
<reference evidence="1 2" key="1">
    <citation type="submission" date="2019-12" db="EMBL/GenBank/DDBJ databases">
        <authorList>
            <person name="Woiski C."/>
        </authorList>
    </citation>
    <scope>NUCLEOTIDE SEQUENCE [LARGE SCALE GENOMIC DNA]</scope>
    <source>
        <strain evidence="1 2">BOE100</strain>
    </source>
</reference>
<evidence type="ECO:0000313" key="2">
    <source>
        <dbReference type="Proteomes" id="UP000442695"/>
    </source>
</evidence>
<dbReference type="EMBL" id="WOWR01000098">
    <property type="protein sequence ID" value="KAF0250685.1"/>
    <property type="molecule type" value="Genomic_DNA"/>
</dbReference>
<gene>
    <name evidence="1" type="ORF">GN299_32570</name>
</gene>
<evidence type="ECO:0000313" key="1">
    <source>
        <dbReference type="EMBL" id="KAF0250685.1"/>
    </source>
</evidence>
<accession>A0A7V8J0V0</accession>